<name>A0ABZ0SA12_9GAMM</name>
<dbReference type="RefSeq" id="WP_328986952.1">
    <property type="nucleotide sequence ID" value="NZ_CP121472.1"/>
</dbReference>
<keyword evidence="1" id="KW-0812">Transmembrane</keyword>
<accession>A0ABZ0SA12</accession>
<sequence length="265" mass="29174">MHHLSLESNPIQRLAPTLGIALLHFCLPASAHFQELISSTEIVDQTTAEELTLQLSFTHPMEQGPAMAMGKPERFGVLTGEGQQDLRESLQSVEVDGQLAYQADYVVRAPGDYVFFVEPAAYWEPAEGVMIVHYTKTVVDAHGAGDGWDRMVGFPVEIQPLTRPYGLWAGNLFTGVVKRNGEPVPFAEVEVEWRNDGSLKPPADAFITQVVKADSQGVFSYAMPRAGWWGFAALIEGDQPMPNPDGTPVPVEQGALIWVRARDMR</sequence>
<evidence type="ECO:0000313" key="1">
    <source>
        <dbReference type="EMBL" id="WPL16405.1"/>
    </source>
</evidence>
<evidence type="ECO:0000313" key="2">
    <source>
        <dbReference type="Proteomes" id="UP001432180"/>
    </source>
</evidence>
<keyword evidence="1" id="KW-0472">Membrane</keyword>
<proteinExistence type="predicted"/>
<organism evidence="1 2">
    <name type="scientific">Thiorhodovibrio winogradskyi</name>
    <dbReference type="NCBI Taxonomy" id="77007"/>
    <lineage>
        <taxon>Bacteria</taxon>
        <taxon>Pseudomonadati</taxon>
        <taxon>Pseudomonadota</taxon>
        <taxon>Gammaproteobacteria</taxon>
        <taxon>Chromatiales</taxon>
        <taxon>Chromatiaceae</taxon>
        <taxon>Thiorhodovibrio</taxon>
    </lineage>
</organism>
<dbReference type="InterPro" id="IPR019613">
    <property type="entry name" value="DUF4198"/>
</dbReference>
<dbReference type="EMBL" id="CP121472">
    <property type="protein sequence ID" value="WPL16405.1"/>
    <property type="molecule type" value="Genomic_DNA"/>
</dbReference>
<gene>
    <name evidence="1" type="ORF">Thiowin_01359</name>
</gene>
<protein>
    <submittedName>
        <fullName evidence="1">Nickel uptake substrate-specific transmembrane region</fullName>
    </submittedName>
</protein>
<keyword evidence="2" id="KW-1185">Reference proteome</keyword>
<dbReference type="Pfam" id="PF10670">
    <property type="entry name" value="DUF4198"/>
    <property type="match status" value="1"/>
</dbReference>
<reference evidence="1 2" key="1">
    <citation type="journal article" date="2023" name="Microorganisms">
        <title>Thiorhodovibrio frisius and Trv. litoralis spp. nov., Two Novel Members from a Clade of Fastidious Purple Sulfur Bacteria That Exhibit Unique Red-Shifted Light-Harvesting Capabilities.</title>
        <authorList>
            <person name="Methner A."/>
            <person name="Kuzyk S.B."/>
            <person name="Petersen J."/>
            <person name="Bauer S."/>
            <person name="Brinkmann H."/>
            <person name="Sichau K."/>
            <person name="Wanner G."/>
            <person name="Wolf J."/>
            <person name="Neumann-Schaal M."/>
            <person name="Henke P."/>
            <person name="Tank M."/>
            <person name="Sproer C."/>
            <person name="Bunk B."/>
            <person name="Overmann J."/>
        </authorList>
    </citation>
    <scope>NUCLEOTIDE SEQUENCE [LARGE SCALE GENOMIC DNA]</scope>
    <source>
        <strain evidence="1 2">DSM 6702</strain>
    </source>
</reference>
<dbReference type="Proteomes" id="UP001432180">
    <property type="component" value="Chromosome"/>
</dbReference>